<dbReference type="SUPFAM" id="SSF55781">
    <property type="entry name" value="GAF domain-like"/>
    <property type="match status" value="1"/>
</dbReference>
<dbReference type="InterPro" id="IPR050707">
    <property type="entry name" value="HTH_MetabolicPath_Reg"/>
</dbReference>
<keyword evidence="7" id="KW-1185">Reference proteome</keyword>
<dbReference type="Proteomes" id="UP001216558">
    <property type="component" value="Unassembled WGS sequence"/>
</dbReference>
<keyword evidence="1" id="KW-0805">Transcription regulation</keyword>
<dbReference type="RefSeq" id="WP_273678832.1">
    <property type="nucleotide sequence ID" value="NZ_JAQQXQ010000011.1"/>
</dbReference>
<dbReference type="InterPro" id="IPR014757">
    <property type="entry name" value="Tscrpt_reg_IclR_C"/>
</dbReference>
<dbReference type="Gene3D" id="1.10.10.10">
    <property type="entry name" value="Winged helix-like DNA-binding domain superfamily/Winged helix DNA-binding domain"/>
    <property type="match status" value="1"/>
</dbReference>
<dbReference type="EMBL" id="JAQQXQ010000011">
    <property type="protein sequence ID" value="MDC8755628.1"/>
    <property type="molecule type" value="Genomic_DNA"/>
</dbReference>
<evidence type="ECO:0000313" key="6">
    <source>
        <dbReference type="EMBL" id="MDC8755628.1"/>
    </source>
</evidence>
<dbReference type="PANTHER" id="PTHR30136">
    <property type="entry name" value="HELIX-TURN-HELIX TRANSCRIPTIONAL REGULATOR, ICLR FAMILY"/>
    <property type="match status" value="1"/>
</dbReference>
<evidence type="ECO:0000313" key="7">
    <source>
        <dbReference type="Proteomes" id="UP001216558"/>
    </source>
</evidence>
<proteinExistence type="predicted"/>
<dbReference type="PROSITE" id="PS51077">
    <property type="entry name" value="HTH_ICLR"/>
    <property type="match status" value="1"/>
</dbReference>
<organism evidence="6 7">
    <name type="scientific">Erythrobacter fulvus</name>
    <dbReference type="NCBI Taxonomy" id="2987523"/>
    <lineage>
        <taxon>Bacteria</taxon>
        <taxon>Pseudomonadati</taxon>
        <taxon>Pseudomonadota</taxon>
        <taxon>Alphaproteobacteria</taxon>
        <taxon>Sphingomonadales</taxon>
        <taxon>Erythrobacteraceae</taxon>
        <taxon>Erythrobacter/Porphyrobacter group</taxon>
        <taxon>Erythrobacter</taxon>
    </lineage>
</organism>
<reference evidence="6 7" key="1">
    <citation type="submission" date="2022-10" db="EMBL/GenBank/DDBJ databases">
        <title>Erythrobacter sp. sf7 Genome sequencing.</title>
        <authorList>
            <person name="Park S."/>
        </authorList>
    </citation>
    <scope>NUCLEOTIDE SEQUENCE [LARGE SCALE GENOMIC DNA]</scope>
    <source>
        <strain evidence="7">sf7</strain>
    </source>
</reference>
<dbReference type="Pfam" id="PF01614">
    <property type="entry name" value="IclR_C"/>
    <property type="match status" value="1"/>
</dbReference>
<evidence type="ECO:0000259" key="5">
    <source>
        <dbReference type="PROSITE" id="PS51078"/>
    </source>
</evidence>
<feature type="domain" description="IclR-ED" evidence="5">
    <location>
        <begin position="77"/>
        <end position="261"/>
    </location>
</feature>
<dbReference type="InterPro" id="IPR036388">
    <property type="entry name" value="WH-like_DNA-bd_sf"/>
</dbReference>
<dbReference type="InterPro" id="IPR029016">
    <property type="entry name" value="GAF-like_dom_sf"/>
</dbReference>
<evidence type="ECO:0000256" key="2">
    <source>
        <dbReference type="ARBA" id="ARBA00023125"/>
    </source>
</evidence>
<dbReference type="InterPro" id="IPR036390">
    <property type="entry name" value="WH_DNA-bd_sf"/>
</dbReference>
<keyword evidence="2" id="KW-0238">DNA-binding</keyword>
<gene>
    <name evidence="6" type="ORF">OIK40_13340</name>
</gene>
<dbReference type="SMART" id="SM00346">
    <property type="entry name" value="HTH_ICLR"/>
    <property type="match status" value="1"/>
</dbReference>
<dbReference type="Gene3D" id="3.30.450.40">
    <property type="match status" value="1"/>
</dbReference>
<dbReference type="InterPro" id="IPR005471">
    <property type="entry name" value="Tscrpt_reg_IclR_N"/>
</dbReference>
<feature type="domain" description="HTH iclR-type" evidence="4">
    <location>
        <begin position="16"/>
        <end position="76"/>
    </location>
</feature>
<keyword evidence="3" id="KW-0804">Transcription</keyword>
<evidence type="ECO:0000256" key="1">
    <source>
        <dbReference type="ARBA" id="ARBA00023015"/>
    </source>
</evidence>
<dbReference type="PANTHER" id="PTHR30136:SF34">
    <property type="entry name" value="TRANSCRIPTIONAL REGULATOR"/>
    <property type="match status" value="1"/>
</dbReference>
<dbReference type="SUPFAM" id="SSF46785">
    <property type="entry name" value="Winged helix' DNA-binding domain"/>
    <property type="match status" value="1"/>
</dbReference>
<name>A0ABT5JSI4_9SPHN</name>
<sequence length="271" mass="29555">MGYEGADPSAKDPEFLSTLERGLRVLKAFDEDHPEMTLSEVAARTGLPPAVARRCLITLVELDYVGQHERKFLLRPAVLTIGSAFLASMQIEQVVLPPLQHLRDQTGDSASLAVLSGDEILYVAHVSTDRRFRVAANVGTRFPFHATSLGKAVAANLPEAERAALLAQAPFQRFTERTVTEGAALDERLKLVATRGYDSALDELDYGIVSVAVPVFGRDRRVIAAINCSTSTTRISQDELVRTRLPLLRAAAGEIEGALKRWPALEASLRP</sequence>
<evidence type="ECO:0000259" key="4">
    <source>
        <dbReference type="PROSITE" id="PS51077"/>
    </source>
</evidence>
<protein>
    <submittedName>
        <fullName evidence="6">IclR family transcriptional regulator C-terminal domain-containing protein</fullName>
    </submittedName>
</protein>
<dbReference type="PROSITE" id="PS51078">
    <property type="entry name" value="ICLR_ED"/>
    <property type="match status" value="1"/>
</dbReference>
<comment type="caution">
    <text evidence="6">The sequence shown here is derived from an EMBL/GenBank/DDBJ whole genome shotgun (WGS) entry which is preliminary data.</text>
</comment>
<dbReference type="Pfam" id="PF09339">
    <property type="entry name" value="HTH_IclR"/>
    <property type="match status" value="1"/>
</dbReference>
<evidence type="ECO:0000256" key="3">
    <source>
        <dbReference type="ARBA" id="ARBA00023163"/>
    </source>
</evidence>
<accession>A0ABT5JSI4</accession>